<sequence length="248" mass="28372">MSHTTVKEWGFSKPFRFLIGPQKTEFTIHSALVAQQSPAMAALVTNGMEESLWGCASLPQYDVETFVRFVEYVYTGEFESPGFTKDIQACDDESIIDLHSETPSPFHLSRDTMAVWHKVAFTGRLLALNDGALMQLCMNKLQDVMRSNKEASVIVELFKFCFVEHTLPKLREAVLEYCAVHLSYLLMDSDFTKLVKKDPELMLLLTKTFMRLLECGEKGNTDEKWQAIQEDKKKRMRPRMSPSGSRSH</sequence>
<gene>
    <name evidence="3" type="ORF">LLEC1_01675</name>
</gene>
<dbReference type="PROSITE" id="PS50097">
    <property type="entry name" value="BTB"/>
    <property type="match status" value="1"/>
</dbReference>
<feature type="compositionally biased region" description="Low complexity" evidence="1">
    <location>
        <begin position="239"/>
        <end position="248"/>
    </location>
</feature>
<dbReference type="OrthoDB" id="9997739at2759"/>
<feature type="compositionally biased region" description="Basic and acidic residues" evidence="1">
    <location>
        <begin position="224"/>
        <end position="233"/>
    </location>
</feature>
<evidence type="ECO:0000313" key="4">
    <source>
        <dbReference type="Proteomes" id="UP000243081"/>
    </source>
</evidence>
<comment type="caution">
    <text evidence="3">The sequence shown here is derived from an EMBL/GenBank/DDBJ whole genome shotgun (WGS) entry which is preliminary data.</text>
</comment>
<dbReference type="InterPro" id="IPR000210">
    <property type="entry name" value="BTB/POZ_dom"/>
</dbReference>
<proteinExistence type="predicted"/>
<dbReference type="CDD" id="cd18186">
    <property type="entry name" value="BTB_POZ_ZBTB_KLHL-like"/>
    <property type="match status" value="1"/>
</dbReference>
<dbReference type="Pfam" id="PF00651">
    <property type="entry name" value="BTB"/>
    <property type="match status" value="1"/>
</dbReference>
<keyword evidence="4" id="KW-1185">Reference proteome</keyword>
<dbReference type="Proteomes" id="UP000243081">
    <property type="component" value="Unassembled WGS sequence"/>
</dbReference>
<evidence type="ECO:0000256" key="1">
    <source>
        <dbReference type="SAM" id="MobiDB-lite"/>
    </source>
</evidence>
<reference evidence="3 4" key="1">
    <citation type="submission" date="2016-03" db="EMBL/GenBank/DDBJ databases">
        <title>Fine-scale spatial genetic structure of a fungal parasite of coffee scale insects.</title>
        <authorList>
            <person name="Jackson D."/>
            <person name="Zemenick K.A."/>
            <person name="Malloure B."/>
            <person name="Quandt C.A."/>
            <person name="James T.Y."/>
        </authorList>
    </citation>
    <scope>NUCLEOTIDE SEQUENCE [LARGE SCALE GENOMIC DNA]</scope>
    <source>
        <strain evidence="3 4">UM487</strain>
    </source>
</reference>
<dbReference type="AlphaFoldDB" id="A0A179IED0"/>
<dbReference type="PANTHER" id="PTHR47843:SF3">
    <property type="entry name" value="BTB DOMAIN-CONTAINING PROTEIN"/>
    <property type="match status" value="1"/>
</dbReference>
<dbReference type="EMBL" id="LUKN01001450">
    <property type="protein sequence ID" value="OAR00958.1"/>
    <property type="molecule type" value="Genomic_DNA"/>
</dbReference>
<evidence type="ECO:0000259" key="2">
    <source>
        <dbReference type="PROSITE" id="PS50097"/>
    </source>
</evidence>
<protein>
    <recommendedName>
        <fullName evidence="2">BTB domain-containing protein</fullName>
    </recommendedName>
</protein>
<feature type="region of interest" description="Disordered" evidence="1">
    <location>
        <begin position="224"/>
        <end position="248"/>
    </location>
</feature>
<dbReference type="SUPFAM" id="SSF54695">
    <property type="entry name" value="POZ domain"/>
    <property type="match status" value="1"/>
</dbReference>
<dbReference type="Gene3D" id="3.30.710.10">
    <property type="entry name" value="Potassium Channel Kv1.1, Chain A"/>
    <property type="match status" value="1"/>
</dbReference>
<dbReference type="InterPro" id="IPR011333">
    <property type="entry name" value="SKP1/BTB/POZ_sf"/>
</dbReference>
<accession>A0A179IED0</accession>
<name>A0A179IED0_CORDF</name>
<evidence type="ECO:0000313" key="3">
    <source>
        <dbReference type="EMBL" id="OAR00958.1"/>
    </source>
</evidence>
<feature type="domain" description="BTB" evidence="2">
    <location>
        <begin position="13"/>
        <end position="82"/>
    </location>
</feature>
<dbReference type="PANTHER" id="PTHR47843">
    <property type="entry name" value="BTB DOMAIN-CONTAINING PROTEIN-RELATED"/>
    <property type="match status" value="1"/>
</dbReference>
<organism evidence="3 4">
    <name type="scientific">Cordyceps confragosa</name>
    <name type="common">Lecanicillium lecanii</name>
    <dbReference type="NCBI Taxonomy" id="2714763"/>
    <lineage>
        <taxon>Eukaryota</taxon>
        <taxon>Fungi</taxon>
        <taxon>Dikarya</taxon>
        <taxon>Ascomycota</taxon>
        <taxon>Pezizomycotina</taxon>
        <taxon>Sordariomycetes</taxon>
        <taxon>Hypocreomycetidae</taxon>
        <taxon>Hypocreales</taxon>
        <taxon>Cordycipitaceae</taxon>
        <taxon>Akanthomyces</taxon>
    </lineage>
</organism>